<organism evidence="13 14">
    <name type="scientific">Clytia hemisphaerica</name>
    <dbReference type="NCBI Taxonomy" id="252671"/>
    <lineage>
        <taxon>Eukaryota</taxon>
        <taxon>Metazoa</taxon>
        <taxon>Cnidaria</taxon>
        <taxon>Hydrozoa</taxon>
        <taxon>Hydroidolina</taxon>
        <taxon>Leptothecata</taxon>
        <taxon>Obeliida</taxon>
        <taxon>Clytiidae</taxon>
        <taxon>Clytia</taxon>
    </lineage>
</organism>
<evidence type="ECO:0000256" key="2">
    <source>
        <dbReference type="ARBA" id="ARBA00022603"/>
    </source>
</evidence>
<dbReference type="PANTHER" id="PTHR10631:SF3">
    <property type="entry name" value="TRNA (GUANINE(26)-N(2))-DIMETHYLTRANSFERASE"/>
    <property type="match status" value="1"/>
</dbReference>
<dbReference type="Proteomes" id="UP000594262">
    <property type="component" value="Unplaced"/>
</dbReference>
<dbReference type="EC" id="2.1.1.216" evidence="7 10"/>
<dbReference type="Gene3D" id="3.30.56.70">
    <property type="entry name" value="N2,N2-dimethylguanosine tRNA methyltransferase, C-terminal domain"/>
    <property type="match status" value="1"/>
</dbReference>
<dbReference type="NCBIfam" id="TIGR00308">
    <property type="entry name" value="TRM1"/>
    <property type="match status" value="1"/>
</dbReference>
<dbReference type="GO" id="GO:0008270">
    <property type="term" value="F:zinc ion binding"/>
    <property type="evidence" value="ECO:0007669"/>
    <property type="project" value="UniProtKB-KW"/>
</dbReference>
<dbReference type="FunFam" id="3.30.56.70:FF:000001">
    <property type="entry name" value="tRNA (guanine(26)-N(2))-dimethyltransferase"/>
    <property type="match status" value="1"/>
</dbReference>
<dbReference type="Pfam" id="PF02005">
    <property type="entry name" value="TRM"/>
    <property type="match status" value="1"/>
</dbReference>
<dbReference type="InterPro" id="IPR029063">
    <property type="entry name" value="SAM-dependent_MTases_sf"/>
</dbReference>
<dbReference type="GO" id="GO:0005634">
    <property type="term" value="C:nucleus"/>
    <property type="evidence" value="ECO:0007669"/>
    <property type="project" value="TreeGrafter"/>
</dbReference>
<comment type="catalytic activity">
    <reaction evidence="8 10">
        <text>guanosine(26) in tRNA + 2 S-adenosyl-L-methionine = N(2)-dimethylguanosine(26) in tRNA + 2 S-adenosyl-L-homocysteine + 2 H(+)</text>
        <dbReference type="Rhea" id="RHEA:43140"/>
        <dbReference type="Rhea" id="RHEA-COMP:10359"/>
        <dbReference type="Rhea" id="RHEA-COMP:10360"/>
        <dbReference type="ChEBI" id="CHEBI:15378"/>
        <dbReference type="ChEBI" id="CHEBI:57856"/>
        <dbReference type="ChEBI" id="CHEBI:59789"/>
        <dbReference type="ChEBI" id="CHEBI:74269"/>
        <dbReference type="ChEBI" id="CHEBI:74513"/>
        <dbReference type="EC" id="2.1.1.216"/>
    </reaction>
</comment>
<proteinExistence type="inferred from homology"/>
<evidence type="ECO:0000259" key="12">
    <source>
        <dbReference type="PROSITE" id="PS50103"/>
    </source>
</evidence>
<keyword evidence="5 10" id="KW-0819">tRNA processing</keyword>
<protein>
    <recommendedName>
        <fullName evidence="7 10">tRNA (guanine(26)-N(2))-dimethyltransferase</fullName>
        <ecNumber evidence="7 10">2.1.1.216</ecNumber>
    </recommendedName>
</protein>
<dbReference type="InterPro" id="IPR000571">
    <property type="entry name" value="Znf_CCCH"/>
</dbReference>
<evidence type="ECO:0000256" key="9">
    <source>
        <dbReference type="PROSITE-ProRule" id="PRU00723"/>
    </source>
</evidence>
<keyword evidence="14" id="KW-1185">Reference proteome</keyword>
<dbReference type="InterPro" id="IPR002905">
    <property type="entry name" value="Trm1"/>
</dbReference>
<dbReference type="InterPro" id="IPR042296">
    <property type="entry name" value="tRNA_met_Trm1_C"/>
</dbReference>
<evidence type="ECO:0000313" key="13">
    <source>
        <dbReference type="EnsemblMetazoa" id="CLYHEMP011352.1"/>
    </source>
</evidence>
<feature type="region of interest" description="Disordered" evidence="11">
    <location>
        <begin position="552"/>
        <end position="589"/>
    </location>
</feature>
<evidence type="ECO:0000256" key="3">
    <source>
        <dbReference type="ARBA" id="ARBA00022679"/>
    </source>
</evidence>
<dbReference type="RefSeq" id="XP_066930954.1">
    <property type="nucleotide sequence ID" value="XM_067074853.1"/>
</dbReference>
<keyword evidence="9" id="KW-0862">Zinc</keyword>
<evidence type="ECO:0000313" key="14">
    <source>
        <dbReference type="Proteomes" id="UP000594262"/>
    </source>
</evidence>
<dbReference type="GO" id="GO:0002940">
    <property type="term" value="P:tRNA N2-guanine methylation"/>
    <property type="evidence" value="ECO:0007669"/>
    <property type="project" value="TreeGrafter"/>
</dbReference>
<dbReference type="PROSITE" id="PS50103">
    <property type="entry name" value="ZF_C3H1"/>
    <property type="match status" value="1"/>
</dbReference>
<dbReference type="AlphaFoldDB" id="A0A7M5VH00"/>
<accession>A0A7M5VH00</accession>
<feature type="region of interest" description="Disordered" evidence="11">
    <location>
        <begin position="66"/>
        <end position="85"/>
    </location>
</feature>
<dbReference type="Gene3D" id="3.40.50.150">
    <property type="entry name" value="Vaccinia Virus protein VP39"/>
    <property type="match status" value="1"/>
</dbReference>
<dbReference type="SUPFAM" id="SSF53335">
    <property type="entry name" value="S-adenosyl-L-methionine-dependent methyltransferases"/>
    <property type="match status" value="1"/>
</dbReference>
<evidence type="ECO:0000256" key="7">
    <source>
        <dbReference type="ARBA" id="ARBA00039099"/>
    </source>
</evidence>
<dbReference type="FunFam" id="3.40.50.150:FF:000051">
    <property type="entry name" value="tRNA (guanine(26)-N(2))-dimethyltransferase"/>
    <property type="match status" value="1"/>
</dbReference>
<feature type="zinc finger region" description="C3H1-type" evidence="9">
    <location>
        <begin position="532"/>
        <end position="559"/>
    </location>
</feature>
<keyword evidence="4 10" id="KW-0949">S-adenosyl-L-methionine</keyword>
<evidence type="ECO:0000256" key="8">
    <source>
        <dbReference type="ARBA" id="ARBA00051897"/>
    </source>
</evidence>
<feature type="domain" description="C3H1-type" evidence="12">
    <location>
        <begin position="532"/>
        <end position="559"/>
    </location>
</feature>
<evidence type="ECO:0000256" key="11">
    <source>
        <dbReference type="SAM" id="MobiDB-lite"/>
    </source>
</evidence>
<evidence type="ECO:0000256" key="10">
    <source>
        <dbReference type="PROSITE-ProRule" id="PRU00958"/>
    </source>
</evidence>
<keyword evidence="3 10" id="KW-0808">Transferase</keyword>
<comment type="similarity">
    <text evidence="10">Belongs to the class I-like SAM-binding methyltransferase superfamily. Trm1 family.</text>
</comment>
<reference evidence="13" key="1">
    <citation type="submission" date="2021-01" db="UniProtKB">
        <authorList>
            <consortium name="EnsemblMetazoa"/>
        </authorList>
    </citation>
    <scope>IDENTIFICATION</scope>
</reference>
<name>A0A7M5VH00_9CNID</name>
<dbReference type="EnsemblMetazoa" id="CLYHEMT011352.1">
    <property type="protein sequence ID" value="CLYHEMP011352.1"/>
    <property type="gene ID" value="CLYHEMG011352"/>
</dbReference>
<keyword evidence="2 10" id="KW-0489">Methyltransferase</keyword>
<keyword evidence="6 10" id="KW-0694">RNA-binding</keyword>
<dbReference type="GO" id="GO:0160104">
    <property type="term" value="F:tRNA (guanine(26)-N2)-dimethyltransferase activity"/>
    <property type="evidence" value="ECO:0007669"/>
    <property type="project" value="UniProtKB-UniRule"/>
</dbReference>
<dbReference type="Gene3D" id="4.10.1000.10">
    <property type="entry name" value="Zinc finger, CCCH-type"/>
    <property type="match status" value="1"/>
</dbReference>
<keyword evidence="1 10" id="KW-0820">tRNA-binding</keyword>
<dbReference type="GO" id="GO:0000049">
    <property type="term" value="F:tRNA binding"/>
    <property type="evidence" value="ECO:0007669"/>
    <property type="project" value="UniProtKB-UniRule"/>
</dbReference>
<evidence type="ECO:0000256" key="4">
    <source>
        <dbReference type="ARBA" id="ARBA00022691"/>
    </source>
</evidence>
<evidence type="ECO:0000256" key="1">
    <source>
        <dbReference type="ARBA" id="ARBA00022555"/>
    </source>
</evidence>
<keyword evidence="9" id="KW-0863">Zinc-finger</keyword>
<keyword evidence="9" id="KW-0479">Metal-binding</keyword>
<dbReference type="PANTHER" id="PTHR10631">
    <property type="entry name" value="N 2 ,N 2 -DIMETHYLGUANOSINE TRNA METHYLTRANSFERASE"/>
    <property type="match status" value="1"/>
</dbReference>
<feature type="compositionally biased region" description="Basic and acidic residues" evidence="11">
    <location>
        <begin position="558"/>
        <end position="573"/>
    </location>
</feature>
<evidence type="ECO:0000256" key="6">
    <source>
        <dbReference type="ARBA" id="ARBA00022884"/>
    </source>
</evidence>
<dbReference type="Pfam" id="PF00642">
    <property type="entry name" value="zf-CCCH"/>
    <property type="match status" value="1"/>
</dbReference>
<dbReference type="GeneID" id="136818510"/>
<dbReference type="PROSITE" id="PS51626">
    <property type="entry name" value="SAM_MT_TRM1"/>
    <property type="match status" value="1"/>
</dbReference>
<dbReference type="OrthoDB" id="6349953at2759"/>
<sequence length="589" mass="66012">MADPREEKDSDSKKDISDFKEVCEGKAKILFPVGNTVFYNNVQVFNRDLSVAVIKLFAKEFKKEKEKKKKSQRKNDNDKPDNVNPVEPSIKISVLEALSASGLRAIRYSLEIADLTHLIANDLSKEAVKSIERNINHNCVAEKVKSSLSDACVLMYQNKFPLWKRYSIIDLDPYGSPCQFLDGAVQAVDDGGLLCVTCTDMGGLCGNHGEAAFAKYGCMPLKAKYCHEMALRIILASIDTHAGRYKRYIVPLLSLSADFYIRVFVRVYTSAAEVKRSASKKSYIFHCNGCESFHFQPVGKSVEVGDSKKFNPASGPPVGQTCIQCGYNFKIGGPVWSDPIHDTAFLANLQTEVTNEKESYATYDRINGVLSIMQEELADRPLYYVLDSLCNTLHSVTPSHAQFRSALLHAGYKVSSTHAHESGIKTDAPTSVIWDILRCWVKLHPINRKKITERAPAHIILEKDPELEASFEILKEATPKSKQMKLTRFPINPEADWGPKARAKQSTQFSSLAEKRHALQGKRTLKKTDPDFHKQFPCKRFKRGECELGTTCKYNHPVTKDGVGETREKDSKGENPLNETEETPLAMES</sequence>
<evidence type="ECO:0000256" key="5">
    <source>
        <dbReference type="ARBA" id="ARBA00022694"/>
    </source>
</evidence>